<dbReference type="Pfam" id="PF00534">
    <property type="entry name" value="Glycos_transf_1"/>
    <property type="match status" value="1"/>
</dbReference>
<evidence type="ECO:0000259" key="5">
    <source>
        <dbReference type="Pfam" id="PF13439"/>
    </source>
</evidence>
<dbReference type="InterPro" id="IPR028098">
    <property type="entry name" value="Glyco_trans_4-like_N"/>
</dbReference>
<evidence type="ECO:0000256" key="3">
    <source>
        <dbReference type="ARBA" id="ARBA00022679"/>
    </source>
</evidence>
<evidence type="ECO:0000313" key="6">
    <source>
        <dbReference type="EMBL" id="MDO1558867.1"/>
    </source>
</evidence>
<dbReference type="RefSeq" id="WP_302109301.1">
    <property type="nucleotide sequence ID" value="NZ_JAUKTR010000002.1"/>
</dbReference>
<dbReference type="EMBL" id="JAUKTR010000002">
    <property type="protein sequence ID" value="MDO1558867.1"/>
    <property type="molecule type" value="Genomic_DNA"/>
</dbReference>
<evidence type="ECO:0000313" key="7">
    <source>
        <dbReference type="Proteomes" id="UP001169063"/>
    </source>
</evidence>
<dbReference type="Gene3D" id="3.40.50.2000">
    <property type="entry name" value="Glycogen Phosphorylase B"/>
    <property type="match status" value="2"/>
</dbReference>
<organism evidence="6 7">
    <name type="scientific">Peiella sedimenti</name>
    <dbReference type="NCBI Taxonomy" id="3061083"/>
    <lineage>
        <taxon>Bacteria</taxon>
        <taxon>Pseudomonadati</taxon>
        <taxon>Pseudomonadota</taxon>
        <taxon>Alphaproteobacteria</taxon>
        <taxon>Caulobacterales</taxon>
        <taxon>Caulobacteraceae</taxon>
        <taxon>Peiella</taxon>
    </lineage>
</organism>
<evidence type="ECO:0000256" key="2">
    <source>
        <dbReference type="ARBA" id="ARBA00022676"/>
    </source>
</evidence>
<evidence type="ECO:0000256" key="1">
    <source>
        <dbReference type="ARBA" id="ARBA00009481"/>
    </source>
</evidence>
<comment type="similarity">
    <text evidence="1">Belongs to the glycosyltransferase group 1 family. Glycosyltransferase 4 subfamily.</text>
</comment>
<reference evidence="6" key="1">
    <citation type="submission" date="2023-07" db="EMBL/GenBank/DDBJ databases">
        <title>Brevundimonas soil sp. nov., isolated from the soil of chemical plant.</title>
        <authorList>
            <person name="Wu N."/>
        </authorList>
    </citation>
    <scope>NUCLEOTIDE SEQUENCE</scope>
    <source>
        <strain evidence="6">XZ-24</strain>
    </source>
</reference>
<evidence type="ECO:0000259" key="4">
    <source>
        <dbReference type="Pfam" id="PF00534"/>
    </source>
</evidence>
<name>A0ABT8SJW8_9CAUL</name>
<proteinExistence type="inferred from homology"/>
<dbReference type="InterPro" id="IPR001296">
    <property type="entry name" value="Glyco_trans_1"/>
</dbReference>
<dbReference type="PANTHER" id="PTHR12526">
    <property type="entry name" value="GLYCOSYLTRANSFERASE"/>
    <property type="match status" value="1"/>
</dbReference>
<gene>
    <name evidence="6" type="ORF">Q0812_05435</name>
</gene>
<feature type="domain" description="Glycosyltransferase subfamily 4-like N-terminal" evidence="5">
    <location>
        <begin position="20"/>
        <end position="174"/>
    </location>
</feature>
<dbReference type="Proteomes" id="UP001169063">
    <property type="component" value="Unassembled WGS sequence"/>
</dbReference>
<dbReference type="SUPFAM" id="SSF53756">
    <property type="entry name" value="UDP-Glycosyltransferase/glycogen phosphorylase"/>
    <property type="match status" value="1"/>
</dbReference>
<dbReference type="CDD" id="cd03819">
    <property type="entry name" value="GT4_WavL-like"/>
    <property type="match status" value="1"/>
</dbReference>
<dbReference type="PANTHER" id="PTHR12526:SF640">
    <property type="entry name" value="COLANIC ACID BIOSYNTHESIS GLYCOSYLTRANSFERASE WCAL-RELATED"/>
    <property type="match status" value="1"/>
</dbReference>
<keyword evidence="3" id="KW-0808">Transferase</keyword>
<keyword evidence="7" id="KW-1185">Reference proteome</keyword>
<dbReference type="Pfam" id="PF13439">
    <property type="entry name" value="Glyco_transf_4"/>
    <property type="match status" value="1"/>
</dbReference>
<keyword evidence="2" id="KW-0328">Glycosyltransferase</keyword>
<sequence length="390" mass="41621">MPNLPSDFTLLQVVPRLDAGGVERTTLDIGRAVVQAGGRSLVASEGGRLEEALEQQGSRLVRLKAASKNPFTILSNGFRLARLAREEAVTVIHARSRAPMLSALIAGRLARVPVIATYHGVYNARSPLKRWYNGLMTRGVQVIANSAYTARHLIAEHRVNPAKVTVADRGSDLSLFDPGAVAQTRVDQVLASWGIEPGDNRARILCAARLTRWKGQTVMIEAAARLKALGRDDFLVILAGDDQGRSAYRQELEALIQARGVADRVRLAGHLTDMPAAWMACDIGAAPSIEPEAFGRTAVEPQLMARPVIASAHGAPMDTILDGETGLLAAPGDADAWAAAMARLIDLGPEGRAAMGARAADRARRLYSLDAMVEATFRVYGRVVSSSGGA</sequence>
<comment type="caution">
    <text evidence="6">The sequence shown here is derived from an EMBL/GenBank/DDBJ whole genome shotgun (WGS) entry which is preliminary data.</text>
</comment>
<accession>A0ABT8SJW8</accession>
<feature type="domain" description="Glycosyl transferase family 1" evidence="4">
    <location>
        <begin position="199"/>
        <end position="360"/>
    </location>
</feature>
<protein>
    <submittedName>
        <fullName evidence="6">Glycosyltransferase family 4 protein</fullName>
    </submittedName>
</protein>